<proteinExistence type="predicted"/>
<name>A0AAW2XXE8_9LAMI</name>
<protein>
    <submittedName>
        <fullName evidence="1">Auxin response factor 6</fullName>
    </submittedName>
</protein>
<reference evidence="1" key="1">
    <citation type="submission" date="2020-06" db="EMBL/GenBank/DDBJ databases">
        <authorList>
            <person name="Li T."/>
            <person name="Hu X."/>
            <person name="Zhang T."/>
            <person name="Song X."/>
            <person name="Zhang H."/>
            <person name="Dai N."/>
            <person name="Sheng W."/>
            <person name="Hou X."/>
            <person name="Wei L."/>
        </authorList>
    </citation>
    <scope>NUCLEOTIDE SEQUENCE</scope>
    <source>
        <strain evidence="1">KEN1</strain>
        <tissue evidence="1">Leaf</tissue>
    </source>
</reference>
<dbReference type="AlphaFoldDB" id="A0AAW2XXE8"/>
<organism evidence="1">
    <name type="scientific">Sesamum latifolium</name>
    <dbReference type="NCBI Taxonomy" id="2727402"/>
    <lineage>
        <taxon>Eukaryota</taxon>
        <taxon>Viridiplantae</taxon>
        <taxon>Streptophyta</taxon>
        <taxon>Embryophyta</taxon>
        <taxon>Tracheophyta</taxon>
        <taxon>Spermatophyta</taxon>
        <taxon>Magnoliopsida</taxon>
        <taxon>eudicotyledons</taxon>
        <taxon>Gunneridae</taxon>
        <taxon>Pentapetalae</taxon>
        <taxon>asterids</taxon>
        <taxon>lamiids</taxon>
        <taxon>Lamiales</taxon>
        <taxon>Pedaliaceae</taxon>
        <taxon>Sesamum</taxon>
    </lineage>
</organism>
<gene>
    <name evidence="1" type="ORF">Slati_0460200</name>
</gene>
<sequence>MPSGMSTLRNSGSENGSLSMPFAIHAFASAGRTDFPLNSDMTTSSCVDESGYLKSSENVDQTNPPPGTFVKAINEDEFMKLKLYF</sequence>
<comment type="caution">
    <text evidence="1">The sequence shown here is derived from an EMBL/GenBank/DDBJ whole genome shotgun (WGS) entry which is preliminary data.</text>
</comment>
<reference evidence="1" key="2">
    <citation type="journal article" date="2024" name="Plant">
        <title>Genomic evolution and insights into agronomic trait innovations of Sesamum species.</title>
        <authorList>
            <person name="Miao H."/>
            <person name="Wang L."/>
            <person name="Qu L."/>
            <person name="Liu H."/>
            <person name="Sun Y."/>
            <person name="Le M."/>
            <person name="Wang Q."/>
            <person name="Wei S."/>
            <person name="Zheng Y."/>
            <person name="Lin W."/>
            <person name="Duan Y."/>
            <person name="Cao H."/>
            <person name="Xiong S."/>
            <person name="Wang X."/>
            <person name="Wei L."/>
            <person name="Li C."/>
            <person name="Ma Q."/>
            <person name="Ju M."/>
            <person name="Zhao R."/>
            <person name="Li G."/>
            <person name="Mu C."/>
            <person name="Tian Q."/>
            <person name="Mei H."/>
            <person name="Zhang T."/>
            <person name="Gao T."/>
            <person name="Zhang H."/>
        </authorList>
    </citation>
    <scope>NUCLEOTIDE SEQUENCE</scope>
    <source>
        <strain evidence="1">KEN1</strain>
    </source>
</reference>
<dbReference type="EMBL" id="JACGWN010000002">
    <property type="protein sequence ID" value="KAL0458330.1"/>
    <property type="molecule type" value="Genomic_DNA"/>
</dbReference>
<evidence type="ECO:0000313" key="1">
    <source>
        <dbReference type="EMBL" id="KAL0458330.1"/>
    </source>
</evidence>
<accession>A0AAW2XXE8</accession>